<organism evidence="5 6">
    <name type="scientific">Soonwooa buanensis</name>
    <dbReference type="NCBI Taxonomy" id="619805"/>
    <lineage>
        <taxon>Bacteria</taxon>
        <taxon>Pseudomonadati</taxon>
        <taxon>Bacteroidota</taxon>
        <taxon>Flavobacteriia</taxon>
        <taxon>Flavobacteriales</taxon>
        <taxon>Weeksellaceae</taxon>
        <taxon>Chryseobacterium group</taxon>
        <taxon>Soonwooa</taxon>
    </lineage>
</organism>
<proteinExistence type="inferred from homology"/>
<dbReference type="PANTHER" id="PTHR48097:SF5">
    <property type="entry name" value="LOW SPECIFICITY L-THREONINE ALDOLASE"/>
    <property type="match status" value="1"/>
</dbReference>
<dbReference type="Gene3D" id="3.90.1150.10">
    <property type="entry name" value="Aspartate Aminotransferase, domain 1"/>
    <property type="match status" value="1"/>
</dbReference>
<dbReference type="InterPro" id="IPR015424">
    <property type="entry name" value="PyrdxlP-dep_Trfase"/>
</dbReference>
<evidence type="ECO:0000256" key="2">
    <source>
        <dbReference type="ARBA" id="ARBA00006966"/>
    </source>
</evidence>
<evidence type="ECO:0000313" key="6">
    <source>
        <dbReference type="Proteomes" id="UP000191112"/>
    </source>
</evidence>
<evidence type="ECO:0000259" key="4">
    <source>
        <dbReference type="Pfam" id="PF01212"/>
    </source>
</evidence>
<keyword evidence="6" id="KW-1185">Reference proteome</keyword>
<gene>
    <name evidence="5" type="ORF">SAMN05660477_00289</name>
</gene>
<comment type="cofactor">
    <cofactor evidence="1">
        <name>pyridoxal 5'-phosphate</name>
        <dbReference type="ChEBI" id="CHEBI:597326"/>
    </cofactor>
</comment>
<dbReference type="STRING" id="619805.SAMN05660477_00289"/>
<accession>A0A1T5CS72</accession>
<dbReference type="EMBL" id="FUYZ01000001">
    <property type="protein sequence ID" value="SKB62274.1"/>
    <property type="molecule type" value="Genomic_DNA"/>
</dbReference>
<evidence type="ECO:0000313" key="5">
    <source>
        <dbReference type="EMBL" id="SKB62274.1"/>
    </source>
</evidence>
<dbReference type="PANTHER" id="PTHR48097">
    <property type="entry name" value="L-THREONINE ALDOLASE-RELATED"/>
    <property type="match status" value="1"/>
</dbReference>
<reference evidence="5 6" key="1">
    <citation type="submission" date="2017-02" db="EMBL/GenBank/DDBJ databases">
        <authorList>
            <person name="Peterson S.W."/>
        </authorList>
    </citation>
    <scope>NUCLEOTIDE SEQUENCE [LARGE SCALE GENOMIC DNA]</scope>
    <source>
        <strain evidence="5 6">DSM 22323</strain>
    </source>
</reference>
<sequence>MKYFFKNDYSEACHPNILQALVDTNSVQQLGYGHDDYCKQAEDILRSKIKNEKAGIFFVSGGTQANLLVISSLLKPFESVIAAQTGHIESNETGAIEAVGHKINLIPTDNGKITTEGIQKILDTHLNIPHQVRPKLVYISNTTEVGTHYSKSELEDLYQFCQSKNLLFFIDGARLSQAIAIPEADLSLEVIAKNCDVFYFGGTKNGALIGEAIIFNNEKLCEDFPYFIKQKGAMLAKGRLLGIQFLELLKDDLYLKLGEHANRQTQKLKNAFDEINTRFLTDSVSNQMFPILKKEHIEVLQTQFDFYVWKEIDSDFAAIRLICSWATTDEAVEEFVAAIHNLN</sequence>
<dbReference type="Proteomes" id="UP000191112">
    <property type="component" value="Unassembled WGS sequence"/>
</dbReference>
<name>A0A1T5CS72_9FLAO</name>
<dbReference type="InterPro" id="IPR001597">
    <property type="entry name" value="ArAA_b-elim_lyase/Thr_aldolase"/>
</dbReference>
<dbReference type="GO" id="GO:0006520">
    <property type="term" value="P:amino acid metabolic process"/>
    <property type="evidence" value="ECO:0007669"/>
    <property type="project" value="InterPro"/>
</dbReference>
<protein>
    <submittedName>
        <fullName evidence="5">L-threonine aldolase</fullName>
    </submittedName>
</protein>
<evidence type="ECO:0000256" key="1">
    <source>
        <dbReference type="ARBA" id="ARBA00001933"/>
    </source>
</evidence>
<dbReference type="OrthoDB" id="9774495at2"/>
<keyword evidence="3" id="KW-0663">Pyridoxal phosphate</keyword>
<dbReference type="SUPFAM" id="SSF53383">
    <property type="entry name" value="PLP-dependent transferases"/>
    <property type="match status" value="1"/>
</dbReference>
<dbReference type="Pfam" id="PF01212">
    <property type="entry name" value="Beta_elim_lyase"/>
    <property type="match status" value="1"/>
</dbReference>
<dbReference type="RefSeq" id="WP_079665592.1">
    <property type="nucleotide sequence ID" value="NZ_FUYZ01000001.1"/>
</dbReference>
<dbReference type="InterPro" id="IPR015422">
    <property type="entry name" value="PyrdxlP-dep_Trfase_small"/>
</dbReference>
<comment type="similarity">
    <text evidence="2">Belongs to the threonine aldolase family.</text>
</comment>
<dbReference type="GO" id="GO:0016829">
    <property type="term" value="F:lyase activity"/>
    <property type="evidence" value="ECO:0007669"/>
    <property type="project" value="InterPro"/>
</dbReference>
<evidence type="ECO:0000256" key="3">
    <source>
        <dbReference type="ARBA" id="ARBA00022898"/>
    </source>
</evidence>
<feature type="domain" description="Aromatic amino acid beta-eliminating lyase/threonine aldolase" evidence="4">
    <location>
        <begin position="32"/>
        <end position="283"/>
    </location>
</feature>
<dbReference type="Gene3D" id="3.40.640.10">
    <property type="entry name" value="Type I PLP-dependent aspartate aminotransferase-like (Major domain)"/>
    <property type="match status" value="1"/>
</dbReference>
<dbReference type="AlphaFoldDB" id="A0A1T5CS72"/>
<dbReference type="InterPro" id="IPR015421">
    <property type="entry name" value="PyrdxlP-dep_Trfase_major"/>
</dbReference>